<dbReference type="GO" id="GO:0008990">
    <property type="term" value="F:rRNA (guanine-N2-)-methyltransferase activity"/>
    <property type="evidence" value="ECO:0007669"/>
    <property type="project" value="TreeGrafter"/>
</dbReference>
<dbReference type="Pfam" id="PF02926">
    <property type="entry name" value="THUMP"/>
    <property type="match status" value="1"/>
</dbReference>
<dbReference type="Pfam" id="PF22020">
    <property type="entry name" value="RlmL_1st"/>
    <property type="match status" value="1"/>
</dbReference>
<dbReference type="InterPro" id="IPR029063">
    <property type="entry name" value="SAM-dependent_MTases_sf"/>
</dbReference>
<protein>
    <recommendedName>
        <fullName evidence="3">THUMP domain-containing protein</fullName>
    </recommendedName>
</protein>
<dbReference type="Pfam" id="PF01170">
    <property type="entry name" value="UPF0020"/>
    <property type="match status" value="1"/>
</dbReference>
<dbReference type="GO" id="GO:0003723">
    <property type="term" value="F:RNA binding"/>
    <property type="evidence" value="ECO:0007669"/>
    <property type="project" value="InterPro"/>
</dbReference>
<evidence type="ECO:0000313" key="4">
    <source>
        <dbReference type="EMBL" id="KKL55872.1"/>
    </source>
</evidence>
<keyword evidence="1" id="KW-0489">Methyltransferase</keyword>
<accession>A0A0F9FXK9</accession>
<evidence type="ECO:0000256" key="1">
    <source>
        <dbReference type="ARBA" id="ARBA00022603"/>
    </source>
</evidence>
<dbReference type="PANTHER" id="PTHR47313:SF1">
    <property type="entry name" value="RIBOSOMAL RNA LARGE SUBUNIT METHYLTRANSFERASE K_L"/>
    <property type="match status" value="1"/>
</dbReference>
<dbReference type="PROSITE" id="PS51165">
    <property type="entry name" value="THUMP"/>
    <property type="match status" value="1"/>
</dbReference>
<reference evidence="4" key="1">
    <citation type="journal article" date="2015" name="Nature">
        <title>Complex archaea that bridge the gap between prokaryotes and eukaryotes.</title>
        <authorList>
            <person name="Spang A."/>
            <person name="Saw J.H."/>
            <person name="Jorgensen S.L."/>
            <person name="Zaremba-Niedzwiedzka K."/>
            <person name="Martijn J."/>
            <person name="Lind A.E."/>
            <person name="van Eijk R."/>
            <person name="Schleper C."/>
            <person name="Guy L."/>
            <person name="Ettema T.J."/>
        </authorList>
    </citation>
    <scope>NUCLEOTIDE SEQUENCE</scope>
</reference>
<dbReference type="EMBL" id="LAZR01030683">
    <property type="protein sequence ID" value="KKL55872.1"/>
    <property type="molecule type" value="Genomic_DNA"/>
</dbReference>
<keyword evidence="2" id="KW-0808">Transferase</keyword>
<dbReference type="PANTHER" id="PTHR47313">
    <property type="entry name" value="RIBOSOMAL RNA LARGE SUBUNIT METHYLTRANSFERASE K/L"/>
    <property type="match status" value="1"/>
</dbReference>
<dbReference type="CDD" id="cd11715">
    <property type="entry name" value="THUMP_AdoMetMT"/>
    <property type="match status" value="1"/>
</dbReference>
<dbReference type="AlphaFoldDB" id="A0A0F9FXK9"/>
<organism evidence="4">
    <name type="scientific">marine sediment metagenome</name>
    <dbReference type="NCBI Taxonomy" id="412755"/>
    <lineage>
        <taxon>unclassified sequences</taxon>
        <taxon>metagenomes</taxon>
        <taxon>ecological metagenomes</taxon>
    </lineage>
</organism>
<comment type="caution">
    <text evidence="4">The sequence shown here is derived from an EMBL/GenBank/DDBJ whole genome shotgun (WGS) entry which is preliminary data.</text>
</comment>
<feature type="non-terminal residue" evidence="4">
    <location>
        <position position="208"/>
    </location>
</feature>
<evidence type="ECO:0000259" key="3">
    <source>
        <dbReference type="PROSITE" id="PS51165"/>
    </source>
</evidence>
<gene>
    <name evidence="4" type="ORF">LCGC14_2251080</name>
</gene>
<name>A0A0F9FXK9_9ZZZZ</name>
<dbReference type="GO" id="GO:0070043">
    <property type="term" value="F:rRNA (guanine-N7-)-methyltransferase activity"/>
    <property type="evidence" value="ECO:0007669"/>
    <property type="project" value="TreeGrafter"/>
</dbReference>
<feature type="domain" description="THUMP" evidence="3">
    <location>
        <begin position="52"/>
        <end position="163"/>
    </location>
</feature>
<dbReference type="InterPro" id="IPR000241">
    <property type="entry name" value="RlmKL-like_Mtase"/>
</dbReference>
<sequence length="208" mass="23767">MREYMDLNNKTTILITCGPSLEEYLQGEVEGLGYVVNSSHHGGVEITGTLDDCMRLNLHLRTAYNVLYLLRKFKCLQPDQLYYNVSQIEWEDIIPVDEYLSIVTRVNTPSIDNTMYAGMKTKDAIVDRIMQETGKRPNSGKERNNLVFNLYWKDDRAWLYLNTSGKKLSDRNYRKIPFIAPMRESLAAAVVTETGYDGTAAFVNPMCG</sequence>
<dbReference type="InterPro" id="IPR004114">
    <property type="entry name" value="THUMP_dom"/>
</dbReference>
<dbReference type="Gene3D" id="3.40.50.150">
    <property type="entry name" value="Vaccinia Virus protein VP39"/>
    <property type="match status" value="1"/>
</dbReference>
<dbReference type="Gene3D" id="3.30.2130.30">
    <property type="match status" value="1"/>
</dbReference>
<dbReference type="InterPro" id="IPR054170">
    <property type="entry name" value="RlmL_1st"/>
</dbReference>
<evidence type="ECO:0000256" key="2">
    <source>
        <dbReference type="ARBA" id="ARBA00022679"/>
    </source>
</evidence>
<proteinExistence type="predicted"/>
<dbReference type="SMART" id="SM00981">
    <property type="entry name" value="THUMP"/>
    <property type="match status" value="1"/>
</dbReference>